<organism evidence="2 3">
    <name type="scientific">Halobium palmae</name>
    <dbReference type="NCBI Taxonomy" id="1776492"/>
    <lineage>
        <taxon>Archaea</taxon>
        <taxon>Methanobacteriati</taxon>
        <taxon>Methanobacteriota</taxon>
        <taxon>Stenosarchaea group</taxon>
        <taxon>Halobacteria</taxon>
        <taxon>Halobacteriales</taxon>
        <taxon>Haloferacaceae</taxon>
        <taxon>Halobium</taxon>
    </lineage>
</organism>
<dbReference type="EMBL" id="JBHSWU010000001">
    <property type="protein sequence ID" value="MFC6722895.1"/>
    <property type="molecule type" value="Genomic_DNA"/>
</dbReference>
<dbReference type="InterPro" id="IPR036388">
    <property type="entry name" value="WH-like_DNA-bd_sf"/>
</dbReference>
<evidence type="ECO:0000313" key="3">
    <source>
        <dbReference type="Proteomes" id="UP001596328"/>
    </source>
</evidence>
<feature type="domain" description="DUF7344" evidence="1">
    <location>
        <begin position="29"/>
        <end position="97"/>
    </location>
</feature>
<dbReference type="Gene3D" id="1.10.10.10">
    <property type="entry name" value="Winged helix-like DNA-binding domain superfamily/Winged helix DNA-binding domain"/>
    <property type="match status" value="1"/>
</dbReference>
<protein>
    <recommendedName>
        <fullName evidence="1">DUF7344 domain-containing protein</fullName>
    </recommendedName>
</protein>
<dbReference type="Proteomes" id="UP001596328">
    <property type="component" value="Unassembled WGS sequence"/>
</dbReference>
<accession>A0ABD5RU01</accession>
<dbReference type="Pfam" id="PF24035">
    <property type="entry name" value="DUF7344"/>
    <property type="match status" value="1"/>
</dbReference>
<comment type="caution">
    <text evidence="2">The sequence shown here is derived from an EMBL/GenBank/DDBJ whole genome shotgun (WGS) entry which is preliminary data.</text>
</comment>
<dbReference type="InterPro" id="IPR055768">
    <property type="entry name" value="DUF7344"/>
</dbReference>
<evidence type="ECO:0000259" key="1">
    <source>
        <dbReference type="Pfam" id="PF24035"/>
    </source>
</evidence>
<sequence length="119" mass="13707">MLDTLKTLLRSSSHEEPLACPIDLDEAIDVLSANRRRLVIKYLANRESETSIRELSEHIAKVESTDRKSVYTTLHQLHLEKLHDTGVVSWDRRSGTVKKDSQCDVLYRVLRQAKQELAH</sequence>
<proteinExistence type="predicted"/>
<evidence type="ECO:0000313" key="2">
    <source>
        <dbReference type="EMBL" id="MFC6722895.1"/>
    </source>
</evidence>
<reference evidence="2 3" key="1">
    <citation type="journal article" date="2019" name="Int. J. Syst. Evol. Microbiol.">
        <title>The Global Catalogue of Microorganisms (GCM) 10K type strain sequencing project: providing services to taxonomists for standard genome sequencing and annotation.</title>
        <authorList>
            <consortium name="The Broad Institute Genomics Platform"/>
            <consortium name="The Broad Institute Genome Sequencing Center for Infectious Disease"/>
            <person name="Wu L."/>
            <person name="Ma J."/>
        </authorList>
    </citation>
    <scope>NUCLEOTIDE SEQUENCE [LARGE SCALE GENOMIC DNA]</scope>
    <source>
        <strain evidence="2 3">NBRC 111368</strain>
    </source>
</reference>
<gene>
    <name evidence="2" type="ORF">ACFQE1_00445</name>
</gene>
<keyword evidence="3" id="KW-1185">Reference proteome</keyword>
<name>A0ABD5RU01_9EURY</name>
<dbReference type="AlphaFoldDB" id="A0ABD5RU01"/>